<feature type="region of interest" description="Disordered" evidence="3">
    <location>
        <begin position="1790"/>
        <end position="1818"/>
    </location>
</feature>
<accession>A0A448PK56</accession>
<proteinExistence type="predicted"/>
<keyword evidence="4" id="KW-0472">Membrane</keyword>
<reference evidence="6 7" key="1">
    <citation type="submission" date="2018-12" db="EMBL/GenBank/DDBJ databases">
        <authorList>
            <consortium name="Pathogen Informatics"/>
        </authorList>
    </citation>
    <scope>NUCLEOTIDE SEQUENCE [LARGE SCALE GENOMIC DNA]</scope>
    <source>
        <strain evidence="6 7">NCTC10951</strain>
    </source>
</reference>
<feature type="compositionally biased region" description="Polar residues" evidence="3">
    <location>
        <begin position="1743"/>
        <end position="1760"/>
    </location>
</feature>
<evidence type="ECO:0000256" key="3">
    <source>
        <dbReference type="SAM" id="MobiDB-lite"/>
    </source>
</evidence>
<evidence type="ECO:0000313" key="7">
    <source>
        <dbReference type="Proteomes" id="UP000268658"/>
    </source>
</evidence>
<name>A0A448PK56_ACTVI</name>
<keyword evidence="2" id="KW-0119">Carbohydrate metabolism</keyword>
<keyword evidence="4" id="KW-1133">Transmembrane helix</keyword>
<feature type="domain" description="Fibronectin type-III" evidence="5">
    <location>
        <begin position="1572"/>
        <end position="1660"/>
    </location>
</feature>
<feature type="compositionally biased region" description="Polar residues" evidence="3">
    <location>
        <begin position="1798"/>
        <end position="1811"/>
    </location>
</feature>
<keyword evidence="1" id="KW-0326">Glycosidase</keyword>
<feature type="compositionally biased region" description="Polar residues" evidence="3">
    <location>
        <begin position="1887"/>
        <end position="1906"/>
    </location>
</feature>
<feature type="region of interest" description="Disordered" evidence="3">
    <location>
        <begin position="1885"/>
        <end position="1906"/>
    </location>
</feature>
<sequence>MERLFSSDKEVSISLVLTSIIPLAHPYFCWSATVKRLSRRRVYVGVIAVLTAAALVAIVLHPGMVTHDVDLHDGGVWVTNGKMKMVAHLNYPSQTLDGGLRTSSASFDVDQSGSQVFMSDESSDTYTQIDVARMTLMPPNTSTGSSSMELGGGRIGVADPTTGKVWVTSASDASTFSQSAAPPTISDMPGAVLAMGTDGSAHVASLKSGTVKTVTPRGSVNDISTTSLPTLANDAELQISAVGDKSMVLDRRSGTLVLPGGKTASLSGDDLQLQVPGPQADEVLVSSTSGLLRVSLSGKVSSVSPGVTGGSPSRPAQHSGCAYAAWGVKGSFLRDCAGTANDVDIPVPTLNNVSKAVFRTNRDVIVLNDIPTGGVWLPDKNMVQVDNWEQINSQTKSEEYSDEKSTETRDEATQERSKENTPPEAQDDSFGVRPGRTSYLPVIANDTDPDGDVLVATATSQPSFGKVGQVRSGAALQVKVDDNATGSSSFAYTLDDGQAQSSANVTLNVHPFSVNAGPEQKRISSLDLASGASTTLNVSDDWLDPDGDPVYLKSISFPSGFDVTYRADGTITVKDMGQTAGSTDLTVTYSDGTKDTEGRLTVKVHGNENLPPVTNADHVVVPVGQSGQVSPLANDVDANGDTLRLTSVGETPEGLTATADVSLGVVTLKPSKAGTFYLTYTVSDGPSATEGVIRVDAIEVDQSALPVAQDDVITLPAGGQALSAVLDNDSDPQGGVLSVQSVRTPEGSPLVVALLEHHLLRITAPNGLTETTTVTYTLANAAGTTEGTLQVIPVPAAPSTTPPELTDDTLVVRAGDVGSISVLDNDRSPAGLDMTVQPDLQHEIDPAMGEPFVSDDVVRFRAGEQPGSGRIIYSVRDSEGNVASASVNLTVVARDDERNTAPHPKDVTGWAVAGEKVTIPIPLEGLDSEGDSVSLSGLMSSPRLGGVELESSSLTYTAAPNASGTDVFSYTVQDRLGKTASAVVRVGVAPAGKTNQKPVAVADAVTARPGVDLSIPVLANDVDPDGDTLSLESSLVSGQDSGVSPSADGSRVRLTTPSTEGSYTVQYGVTDGHSEPVVGMVTLVVSASAPLQAPIARDDRISKAQARSNRSVKVPVLDNDEDPDGDISAATVTSQDEGVSVGKNGDLTIEVRDEPRFVLYTVTDPSGLASSALVEVPGSVVTEPEVDTSKMPLTVRSGETLSIALRDYVLTREGRSVQLTDGNKVTAAAGWDGSNLVKDSTTVTFTSRPDYSGPSSVTVEVTDGKDLNDSSGKTAWLTLPITVTPGDNRPPTIAPTAIEVAPGETTTADVSLWTTDPDGEKPADLTYSVRDVPTGIKASINGKTLSVAAPSGASKGSLGSLTIDVKDGSGAKGSGSVPVSIVSSSQPLIMLSPASVSADAGKSTTVDISSYAVNPFPGSPIHLVGTPASPDGITVTGSGSTLTITPAAGARTGVITYRVGDKTGDSGREVEGTVQVTVRSRPSPPTSVSASSSSASTALVSWTAGAANGAPISGFTVYDETQGDSRDCGTVTSCLMEGRTNGKDHTFHVVAHNEVGDSEASGSATTSIDVVPDTVPQPVATAGDGSVSVSWTAPSNQGSAITGYVVVLSPGGQQQTVSGTKATFSGLSNGTAYTAVVKAVNAKGESQQWSSASLAVSPYGRPGPVSSVQAASANLGSGGSSDTVTVSWGPVSDTNGRPIEYYTVTSSTGASKTVSGADSRSTTLEGVSASQSQVTFTVTATNDSANASTHTSPGQSTSTWVVGRPPAPSVTGVSATGASRQISLSARASAGNGWSAGELSTQWSTDGSSWQSVSDLSGNGLSDGSASTVYVRVCGSKTGSTSCSEAVSAGSVTPFGPPSSPTISCSAGGATTVSCSWSGGGDGGRSTRYQLSGPSTNDNAGASGSQQWNVAEGSTTRVCIHAVQSSSEQGSREGQENCAEATTRSFARNYAGSLSGQGLCSVGTCAGQNAHYQVVTLSDWPPNSTVTCSGSWNQREVSTTLTVDGSGGYSGRPKWQGGYNGILMSKQDQGTWFTCK</sequence>
<dbReference type="PROSITE" id="PS50853">
    <property type="entry name" value="FN3"/>
    <property type="match status" value="2"/>
</dbReference>
<evidence type="ECO:0000256" key="1">
    <source>
        <dbReference type="ARBA" id="ARBA00023295"/>
    </source>
</evidence>
<dbReference type="InterPro" id="IPR003961">
    <property type="entry name" value="FN3_dom"/>
</dbReference>
<keyword evidence="1" id="KW-0378">Hydrolase</keyword>
<dbReference type="NCBIfam" id="NF012211">
    <property type="entry name" value="tand_rpt_95"/>
    <property type="match status" value="2"/>
</dbReference>
<dbReference type="InterPro" id="IPR013783">
    <property type="entry name" value="Ig-like_fold"/>
</dbReference>
<feature type="region of interest" description="Disordered" evidence="3">
    <location>
        <begin position="392"/>
        <end position="439"/>
    </location>
</feature>
<feature type="domain" description="Fibronectin type-III" evidence="5">
    <location>
        <begin position="1484"/>
        <end position="1571"/>
    </location>
</feature>
<dbReference type="SUPFAM" id="SSF49265">
    <property type="entry name" value="Fibronectin type III"/>
    <property type="match status" value="3"/>
</dbReference>
<dbReference type="GO" id="GO:0016798">
    <property type="term" value="F:hydrolase activity, acting on glycosyl bonds"/>
    <property type="evidence" value="ECO:0007669"/>
    <property type="project" value="UniProtKB-KW"/>
</dbReference>
<dbReference type="Gene3D" id="2.60.40.10">
    <property type="entry name" value="Immunoglobulins"/>
    <property type="match status" value="3"/>
</dbReference>
<dbReference type="SMART" id="SM00060">
    <property type="entry name" value="FN3"/>
    <property type="match status" value="4"/>
</dbReference>
<protein>
    <submittedName>
        <fullName evidence="6">Fibronectin type III domain</fullName>
    </submittedName>
</protein>
<keyword evidence="4" id="KW-0812">Transmembrane</keyword>
<feature type="region of interest" description="Disordered" evidence="3">
    <location>
        <begin position="1032"/>
        <end position="1058"/>
    </location>
</feature>
<keyword evidence="2" id="KW-0624">Polysaccharide degradation</keyword>
<feature type="region of interest" description="Disordered" evidence="3">
    <location>
        <begin position="1743"/>
        <end position="1775"/>
    </location>
</feature>
<dbReference type="Pfam" id="PF00041">
    <property type="entry name" value="fn3"/>
    <property type="match status" value="2"/>
</dbReference>
<dbReference type="Proteomes" id="UP000268658">
    <property type="component" value="Chromosome"/>
</dbReference>
<evidence type="ECO:0000313" key="6">
    <source>
        <dbReference type="EMBL" id="VEI15418.1"/>
    </source>
</evidence>
<evidence type="ECO:0000256" key="4">
    <source>
        <dbReference type="SAM" id="Phobius"/>
    </source>
</evidence>
<dbReference type="InterPro" id="IPR036116">
    <property type="entry name" value="FN3_sf"/>
</dbReference>
<evidence type="ECO:0000259" key="5">
    <source>
        <dbReference type="PROSITE" id="PS50853"/>
    </source>
</evidence>
<dbReference type="Gene3D" id="2.60.40.3440">
    <property type="match status" value="1"/>
</dbReference>
<dbReference type="CDD" id="cd00063">
    <property type="entry name" value="FN3"/>
    <property type="match status" value="2"/>
</dbReference>
<feature type="transmembrane region" description="Helical" evidence="4">
    <location>
        <begin position="12"/>
        <end position="30"/>
    </location>
</feature>
<feature type="compositionally biased region" description="Basic and acidic residues" evidence="3">
    <location>
        <begin position="396"/>
        <end position="421"/>
    </location>
</feature>
<dbReference type="GO" id="GO:0000272">
    <property type="term" value="P:polysaccharide catabolic process"/>
    <property type="evidence" value="ECO:0007669"/>
    <property type="project" value="UniProtKB-KW"/>
</dbReference>
<dbReference type="EMBL" id="LR134477">
    <property type="protein sequence ID" value="VEI15418.1"/>
    <property type="molecule type" value="Genomic_DNA"/>
</dbReference>
<dbReference type="OrthoDB" id="5241356at2"/>
<evidence type="ECO:0000256" key="2">
    <source>
        <dbReference type="ARBA" id="ARBA00023326"/>
    </source>
</evidence>
<organism evidence="6 7">
    <name type="scientific">Actinomyces viscosus</name>
    <dbReference type="NCBI Taxonomy" id="1656"/>
    <lineage>
        <taxon>Bacteria</taxon>
        <taxon>Bacillati</taxon>
        <taxon>Actinomycetota</taxon>
        <taxon>Actinomycetes</taxon>
        <taxon>Actinomycetales</taxon>
        <taxon>Actinomycetaceae</taxon>
        <taxon>Actinomyces</taxon>
    </lineage>
</organism>
<feature type="compositionally biased region" description="Polar residues" evidence="3">
    <location>
        <begin position="1032"/>
        <end position="1044"/>
    </location>
</feature>
<dbReference type="Pfam" id="PF17963">
    <property type="entry name" value="Big_9"/>
    <property type="match status" value="6"/>
</dbReference>
<feature type="transmembrane region" description="Helical" evidence="4">
    <location>
        <begin position="42"/>
        <end position="60"/>
    </location>
</feature>
<dbReference type="KEGG" id="avc:NCTC10951_01142"/>
<gene>
    <name evidence="6" type="ORF">NCTC10951_01142</name>
</gene>